<evidence type="ECO:0000313" key="3">
    <source>
        <dbReference type="EMBL" id="CAE0456958.1"/>
    </source>
</evidence>
<accession>A0A7S3V4L9</accession>
<evidence type="ECO:0000256" key="2">
    <source>
        <dbReference type="SAM" id="Phobius"/>
    </source>
</evidence>
<sequence>MVEVGRLFLLVSINYILLLAGAFLTSKNDCYWRDRMPVRYTNSPKTCFTCAEIRFQLSPTTYINIKASTSSVLLSKRRRRNGGHASSNPSLDNLGRIGRAQNEDIQNLDSVSSLPSLNPPVTDDGERDTIRVRIWRALASANGEELSLKQLGSIVGQRNLSDLRSHLTHVERQAKTYRNKSFEWKERRGLSSINSDGNSTNEIKKIKLRKRSGDRGMIFFRLQV</sequence>
<feature type="region of interest" description="Disordered" evidence="1">
    <location>
        <begin position="74"/>
        <end position="96"/>
    </location>
</feature>
<keyword evidence="2" id="KW-0812">Transmembrane</keyword>
<keyword evidence="2" id="KW-0472">Membrane</keyword>
<feature type="transmembrane region" description="Helical" evidence="2">
    <location>
        <begin position="6"/>
        <end position="26"/>
    </location>
</feature>
<name>A0A7S3V4L9_9STRA</name>
<reference evidence="3" key="1">
    <citation type="submission" date="2021-01" db="EMBL/GenBank/DDBJ databases">
        <authorList>
            <person name="Corre E."/>
            <person name="Pelletier E."/>
            <person name="Niang G."/>
            <person name="Scheremetjew M."/>
            <person name="Finn R."/>
            <person name="Kale V."/>
            <person name="Holt S."/>
            <person name="Cochrane G."/>
            <person name="Meng A."/>
            <person name="Brown T."/>
            <person name="Cohen L."/>
        </authorList>
    </citation>
    <scope>NUCLEOTIDE SEQUENCE</scope>
    <source>
        <strain evidence="3">MM31A-1</strain>
    </source>
</reference>
<dbReference type="AlphaFoldDB" id="A0A7S3V4L9"/>
<keyword evidence="2" id="KW-1133">Transmembrane helix</keyword>
<gene>
    <name evidence="3" type="ORF">CDEB00056_LOCUS1799</name>
</gene>
<protein>
    <submittedName>
        <fullName evidence="3">Uncharacterized protein</fullName>
    </submittedName>
</protein>
<evidence type="ECO:0000256" key="1">
    <source>
        <dbReference type="SAM" id="MobiDB-lite"/>
    </source>
</evidence>
<dbReference type="EMBL" id="HBIO01002552">
    <property type="protein sequence ID" value="CAE0456958.1"/>
    <property type="molecule type" value="Transcribed_RNA"/>
</dbReference>
<organism evidence="3">
    <name type="scientific">Chaetoceros debilis</name>
    <dbReference type="NCBI Taxonomy" id="122233"/>
    <lineage>
        <taxon>Eukaryota</taxon>
        <taxon>Sar</taxon>
        <taxon>Stramenopiles</taxon>
        <taxon>Ochrophyta</taxon>
        <taxon>Bacillariophyta</taxon>
        <taxon>Coscinodiscophyceae</taxon>
        <taxon>Chaetocerotophycidae</taxon>
        <taxon>Chaetocerotales</taxon>
        <taxon>Chaetocerotaceae</taxon>
        <taxon>Chaetoceros</taxon>
    </lineage>
</organism>
<proteinExistence type="predicted"/>